<comment type="caution">
    <text evidence="1">The sequence shown here is derived from an EMBL/GenBank/DDBJ whole genome shotgun (WGS) entry which is preliminary data.</text>
</comment>
<dbReference type="AlphaFoldDB" id="A0AAJ0DCQ4"/>
<accession>A0AAJ0DCQ4</accession>
<sequence length="141" mass="16355">MTNVYCVMERWEPDPDEPYHDSNDDRHAAHEQRLLAMFTTGQQATEYATRHVKLIEELTRRNENIAAVGDYPEGYDESLNYFTHEYRRTENASVGGDAGYKFKVYWNGVTTVTVQMRVVGRTVLPVVPLTPHWDGVYRPMI</sequence>
<keyword evidence="2" id="KW-1185">Reference proteome</keyword>
<dbReference type="Proteomes" id="UP001271007">
    <property type="component" value="Unassembled WGS sequence"/>
</dbReference>
<reference evidence="1" key="1">
    <citation type="submission" date="2023-04" db="EMBL/GenBank/DDBJ databases">
        <title>Black Yeasts Isolated from many extreme environments.</title>
        <authorList>
            <person name="Coleine C."/>
            <person name="Stajich J.E."/>
            <person name="Selbmann L."/>
        </authorList>
    </citation>
    <scope>NUCLEOTIDE SEQUENCE</scope>
    <source>
        <strain evidence="1">CCFEE 5312</strain>
    </source>
</reference>
<proteinExistence type="predicted"/>
<organism evidence="1 2">
    <name type="scientific">Extremus antarcticus</name>
    <dbReference type="NCBI Taxonomy" id="702011"/>
    <lineage>
        <taxon>Eukaryota</taxon>
        <taxon>Fungi</taxon>
        <taxon>Dikarya</taxon>
        <taxon>Ascomycota</taxon>
        <taxon>Pezizomycotina</taxon>
        <taxon>Dothideomycetes</taxon>
        <taxon>Dothideomycetidae</taxon>
        <taxon>Mycosphaerellales</taxon>
        <taxon>Extremaceae</taxon>
        <taxon>Extremus</taxon>
    </lineage>
</organism>
<gene>
    <name evidence="1" type="ORF">LTR09_010945</name>
</gene>
<dbReference type="EMBL" id="JAWDJX010000058">
    <property type="protein sequence ID" value="KAK3047687.1"/>
    <property type="molecule type" value="Genomic_DNA"/>
</dbReference>
<evidence type="ECO:0000313" key="1">
    <source>
        <dbReference type="EMBL" id="KAK3047687.1"/>
    </source>
</evidence>
<name>A0AAJ0DCQ4_9PEZI</name>
<evidence type="ECO:0000313" key="2">
    <source>
        <dbReference type="Proteomes" id="UP001271007"/>
    </source>
</evidence>
<protein>
    <submittedName>
        <fullName evidence="1">Uncharacterized protein</fullName>
    </submittedName>
</protein>